<keyword evidence="6 7" id="KW-0326">Glycosidase</keyword>
<dbReference type="InterPro" id="IPR008979">
    <property type="entry name" value="Galactose-bd-like_sf"/>
</dbReference>
<evidence type="ECO:0000256" key="6">
    <source>
        <dbReference type="ARBA" id="ARBA00023295"/>
    </source>
</evidence>
<keyword evidence="9" id="KW-1133">Transmembrane helix</keyword>
<evidence type="ECO:0000256" key="9">
    <source>
        <dbReference type="SAM" id="Phobius"/>
    </source>
</evidence>
<keyword evidence="9" id="KW-0472">Membrane</keyword>
<keyword evidence="4" id="KW-0732">Signal</keyword>
<dbReference type="Proteomes" id="UP000294530">
    <property type="component" value="Unassembled WGS sequence"/>
</dbReference>
<evidence type="ECO:0000256" key="2">
    <source>
        <dbReference type="ARBA" id="ARBA00009809"/>
    </source>
</evidence>
<reference evidence="12 13" key="1">
    <citation type="journal article" date="2021" name="Genome Biol.">
        <title>AFLAP: assembly-free linkage analysis pipeline using k-mers from genome sequencing data.</title>
        <authorList>
            <person name="Fletcher K."/>
            <person name="Zhang L."/>
            <person name="Gil J."/>
            <person name="Han R."/>
            <person name="Cavanaugh K."/>
            <person name="Michelmore R."/>
        </authorList>
    </citation>
    <scope>NUCLEOTIDE SEQUENCE [LARGE SCALE GENOMIC DNA]</scope>
    <source>
        <strain evidence="12 13">SF5</strain>
    </source>
</reference>
<evidence type="ECO:0000256" key="1">
    <source>
        <dbReference type="ARBA" id="ARBA00001412"/>
    </source>
</evidence>
<evidence type="ECO:0000259" key="10">
    <source>
        <dbReference type="Pfam" id="PF01301"/>
    </source>
</evidence>
<keyword evidence="5 7" id="KW-0378">Hydrolase</keyword>
<dbReference type="InterPro" id="IPR019801">
    <property type="entry name" value="Glyco_hydro_35_CS"/>
</dbReference>
<dbReference type="EC" id="3.2.1.23" evidence="3 7"/>
<protein>
    <recommendedName>
        <fullName evidence="3 7">Beta-galactosidase</fullName>
        <ecNumber evidence="3 7">3.2.1.23</ecNumber>
    </recommendedName>
</protein>
<dbReference type="OrthoDB" id="1657402at2759"/>
<comment type="catalytic activity">
    <reaction evidence="1 7">
        <text>Hydrolysis of terminal non-reducing beta-D-galactose residues in beta-D-galactosides.</text>
        <dbReference type="EC" id="3.2.1.23"/>
    </reaction>
</comment>
<dbReference type="GeneID" id="94346649"/>
<dbReference type="RefSeq" id="XP_067818772.1">
    <property type="nucleotide sequence ID" value="XM_067960978.1"/>
</dbReference>
<evidence type="ECO:0000256" key="3">
    <source>
        <dbReference type="ARBA" id="ARBA00012756"/>
    </source>
</evidence>
<comment type="similarity">
    <text evidence="2 8">Belongs to the glycosyl hydrolase 35 family.</text>
</comment>
<dbReference type="Pfam" id="PF01301">
    <property type="entry name" value="Glyco_hydro_35"/>
    <property type="match status" value="1"/>
</dbReference>
<evidence type="ECO:0000313" key="13">
    <source>
        <dbReference type="Proteomes" id="UP000294530"/>
    </source>
</evidence>
<sequence>MILTDQDGDYEELLPFDAPSVPLKPRRRLQRKDIALLAVILFVTCFVGIRPPAPRVSNPLLVSRKSRTYQYLTYDDIDTTKRQVGYSVTYSPRGFTIDGRPTLLLGGSIHYPRSSPGQWKQLLQEAKRDGLNHIEMYVFWNLHEQERGVYNFAGNANITQFYELAAEMGLFLHVRFGPYVCAEWHNGGLPVWLNLIPGMKVRSSNIPWQREMERFLRYMVELSRPFLAINGGPIILAQIENEFTAQDPEYVQWCGDLVTRLNTSIPWIMCYANAAENTILSCNDNDCVDFAVKLVKERPSDPLVWTEDEGWFQTWQKDKLRPLPNDERSPKDVAYAVARWFAVGGAVHNYYMYHGGNNYGRAAAAGVTTKYADGVNLHFDGLSNEPKRSHLRYLHEALIKCNSILLHNDRQVLKPHDLPLVDGNRLQISSLQRAFIYGPTEGSNQVAFLENMANQSVRVKYAGNIFTLAALSMIILKDGVPLFDTANVHESFRGQQHRLYSSIVSPEALDWQFWSELNVSSTVPRRRVVADRPIEQLQLTVDQSDYMTYKTRFTMNGTSDSNEKASIVNVISCEGSSIIAFLDGWRLGERNLAYPGGNCSKEFDFHLPASMDLNRSHDLKLISVSLGIDSLGKNHKKGLTGSVRIGDTDLAHGYRWEMFPSLIGEQLQIYRPQWFDSVYWTPLPTKTRAGVASGRQMMCWFATSFSYPAPQVLGNGLQSSILLDFIGLTRGRAYVNGYDLGRYWLINDQGDFVQRYYHLPRDWLFQNQKNLLVVFDELGGSVASVRLVSSRMVLDDEKAFKDFDRSVEANFATNKILSHVEVSRA</sequence>
<dbReference type="PROSITE" id="PS01182">
    <property type="entry name" value="GLYCOSYL_HYDROL_F35"/>
    <property type="match status" value="1"/>
</dbReference>
<evidence type="ECO:0000256" key="5">
    <source>
        <dbReference type="ARBA" id="ARBA00022801"/>
    </source>
</evidence>
<organism evidence="12 13">
    <name type="scientific">Bremia lactucae</name>
    <name type="common">Lettuce downy mildew</name>
    <dbReference type="NCBI Taxonomy" id="4779"/>
    <lineage>
        <taxon>Eukaryota</taxon>
        <taxon>Sar</taxon>
        <taxon>Stramenopiles</taxon>
        <taxon>Oomycota</taxon>
        <taxon>Peronosporomycetes</taxon>
        <taxon>Peronosporales</taxon>
        <taxon>Peronosporaceae</taxon>
        <taxon>Bremia</taxon>
    </lineage>
</organism>
<evidence type="ECO:0000256" key="4">
    <source>
        <dbReference type="ARBA" id="ARBA00022729"/>
    </source>
</evidence>
<proteinExistence type="inferred from homology"/>
<dbReference type="Gene3D" id="2.60.120.260">
    <property type="entry name" value="Galactose-binding domain-like"/>
    <property type="match status" value="1"/>
</dbReference>
<dbReference type="EMBL" id="SHOA02000002">
    <property type="protein sequence ID" value="TDH69273.1"/>
    <property type="molecule type" value="Genomic_DNA"/>
</dbReference>
<keyword evidence="9" id="KW-0812">Transmembrane</keyword>
<dbReference type="PRINTS" id="PR00742">
    <property type="entry name" value="GLHYDRLASE35"/>
</dbReference>
<feature type="domain" description="Beta-galactosidase galactose-binding" evidence="11">
    <location>
        <begin position="698"/>
        <end position="768"/>
    </location>
</feature>
<accession>A0A976FM15</accession>
<dbReference type="InterPro" id="IPR048913">
    <property type="entry name" value="BetaGal_gal-bd"/>
</dbReference>
<evidence type="ECO:0000256" key="8">
    <source>
        <dbReference type="RuleBase" id="RU003679"/>
    </source>
</evidence>
<dbReference type="InterPro" id="IPR031330">
    <property type="entry name" value="Gly_Hdrlase_35_cat"/>
</dbReference>
<gene>
    <name evidence="12" type="ORF">CCR75_002881</name>
</gene>
<dbReference type="Pfam" id="PF21467">
    <property type="entry name" value="BetaGal_gal-bd"/>
    <property type="match status" value="1"/>
</dbReference>
<name>A0A976FM15_BRELC</name>
<dbReference type="GO" id="GO:0004565">
    <property type="term" value="F:beta-galactosidase activity"/>
    <property type="evidence" value="ECO:0007669"/>
    <property type="project" value="UniProtKB-EC"/>
</dbReference>
<dbReference type="SUPFAM" id="SSF49785">
    <property type="entry name" value="Galactose-binding domain-like"/>
    <property type="match status" value="1"/>
</dbReference>
<dbReference type="Gene3D" id="3.20.20.80">
    <property type="entry name" value="Glycosidases"/>
    <property type="match status" value="1"/>
</dbReference>
<dbReference type="GO" id="GO:0005975">
    <property type="term" value="P:carbohydrate metabolic process"/>
    <property type="evidence" value="ECO:0007669"/>
    <property type="project" value="InterPro"/>
</dbReference>
<dbReference type="FunFam" id="3.20.20.80:FF:000006">
    <property type="entry name" value="Beta-galactosidase"/>
    <property type="match status" value="1"/>
</dbReference>
<dbReference type="KEGG" id="blac:94346649"/>
<evidence type="ECO:0000313" key="12">
    <source>
        <dbReference type="EMBL" id="TDH69273.1"/>
    </source>
</evidence>
<comment type="caution">
    <text evidence="12">The sequence shown here is derived from an EMBL/GenBank/DDBJ whole genome shotgun (WGS) entry which is preliminary data.</text>
</comment>
<dbReference type="InterPro" id="IPR001944">
    <property type="entry name" value="Glycoside_Hdrlase_35"/>
</dbReference>
<dbReference type="SUPFAM" id="SSF51445">
    <property type="entry name" value="(Trans)glycosidases"/>
    <property type="match status" value="1"/>
</dbReference>
<dbReference type="PANTHER" id="PTHR23421">
    <property type="entry name" value="BETA-GALACTOSIDASE RELATED"/>
    <property type="match status" value="1"/>
</dbReference>
<dbReference type="InterPro" id="IPR017853">
    <property type="entry name" value="GH"/>
</dbReference>
<dbReference type="AlphaFoldDB" id="A0A976FM15"/>
<feature type="domain" description="Glycoside hydrolase 35 catalytic" evidence="10">
    <location>
        <begin position="95"/>
        <end position="397"/>
    </location>
</feature>
<evidence type="ECO:0000256" key="7">
    <source>
        <dbReference type="RuleBase" id="RU000675"/>
    </source>
</evidence>
<evidence type="ECO:0000259" key="11">
    <source>
        <dbReference type="Pfam" id="PF21467"/>
    </source>
</evidence>
<feature type="transmembrane region" description="Helical" evidence="9">
    <location>
        <begin position="34"/>
        <end position="53"/>
    </location>
</feature>
<keyword evidence="13" id="KW-1185">Reference proteome</keyword>